<feature type="binding site" evidence="4">
    <location>
        <position position="148"/>
    </location>
    <ligand>
        <name>Zn(2+)</name>
        <dbReference type="ChEBI" id="CHEBI:29105"/>
    </ligand>
</feature>
<keyword evidence="4" id="KW-0479">Metal-binding</keyword>
<dbReference type="SUPFAM" id="SSF52467">
    <property type="entry name" value="DHS-like NAD/FAD-binding domain"/>
    <property type="match status" value="1"/>
</dbReference>
<evidence type="ECO:0000259" key="5">
    <source>
        <dbReference type="PROSITE" id="PS50305"/>
    </source>
</evidence>
<keyword evidence="4" id="KW-0862">Zinc</keyword>
<feature type="binding site" evidence="4">
    <location>
        <position position="151"/>
    </location>
    <ligand>
        <name>Zn(2+)</name>
        <dbReference type="ChEBI" id="CHEBI:29105"/>
    </ligand>
</feature>
<keyword evidence="2" id="KW-0808">Transferase</keyword>
<evidence type="ECO:0000256" key="2">
    <source>
        <dbReference type="ARBA" id="ARBA00022679"/>
    </source>
</evidence>
<dbReference type="GO" id="GO:0005634">
    <property type="term" value="C:nucleus"/>
    <property type="evidence" value="ECO:0007669"/>
    <property type="project" value="TreeGrafter"/>
</dbReference>
<dbReference type="InterPro" id="IPR029035">
    <property type="entry name" value="DHS-like_NAD/FAD-binding_dom"/>
</dbReference>
<comment type="caution">
    <text evidence="6">The sequence shown here is derived from an EMBL/GenBank/DDBJ whole genome shotgun (WGS) entry which is preliminary data.</text>
</comment>
<dbReference type="GO" id="GO:0070403">
    <property type="term" value="F:NAD+ binding"/>
    <property type="evidence" value="ECO:0007669"/>
    <property type="project" value="InterPro"/>
</dbReference>
<keyword evidence="7" id="KW-1185">Reference proteome</keyword>
<evidence type="ECO:0000313" key="7">
    <source>
        <dbReference type="Proteomes" id="UP000800093"/>
    </source>
</evidence>
<evidence type="ECO:0000256" key="3">
    <source>
        <dbReference type="ARBA" id="ARBA00023027"/>
    </source>
</evidence>
<dbReference type="InterPro" id="IPR026590">
    <property type="entry name" value="Ssirtuin_cat_dom"/>
</dbReference>
<feature type="binding site" evidence="4">
    <location>
        <position position="184"/>
    </location>
    <ligand>
        <name>Zn(2+)</name>
        <dbReference type="ChEBI" id="CHEBI:29105"/>
    </ligand>
</feature>
<dbReference type="Pfam" id="PF02146">
    <property type="entry name" value="SIR2"/>
    <property type="match status" value="1"/>
</dbReference>
<dbReference type="EMBL" id="ML986725">
    <property type="protein sequence ID" value="KAF2258993.1"/>
    <property type="molecule type" value="Genomic_DNA"/>
</dbReference>
<dbReference type="PANTHER" id="PTHR11085:SF10">
    <property type="entry name" value="NAD-DEPENDENT PROTEIN DEACYLASE SIRTUIN-5, MITOCHONDRIAL-RELATED"/>
    <property type="match status" value="1"/>
</dbReference>
<proteinExistence type="inferred from homology"/>
<dbReference type="InterPro" id="IPR050134">
    <property type="entry name" value="NAD-dep_sirtuin_deacylases"/>
</dbReference>
<dbReference type="OrthoDB" id="424302at2759"/>
<dbReference type="Proteomes" id="UP000800093">
    <property type="component" value="Unassembled WGS sequence"/>
</dbReference>
<protein>
    <submittedName>
        <fullName evidence="6">DHS-like NAD/FAD-binding domain-containing protein</fullName>
    </submittedName>
</protein>
<dbReference type="InterPro" id="IPR003000">
    <property type="entry name" value="Sirtuin"/>
</dbReference>
<name>A0A9P4K1J4_9PLEO</name>
<gene>
    <name evidence="6" type="ORF">CC78DRAFT_503813</name>
</gene>
<evidence type="ECO:0000256" key="4">
    <source>
        <dbReference type="PROSITE-ProRule" id="PRU00236"/>
    </source>
</evidence>
<dbReference type="GO" id="GO:0017136">
    <property type="term" value="F:histone deacetylase activity, NAD-dependent"/>
    <property type="evidence" value="ECO:0007669"/>
    <property type="project" value="TreeGrafter"/>
</dbReference>
<dbReference type="AlphaFoldDB" id="A0A9P4K1J4"/>
<evidence type="ECO:0000256" key="1">
    <source>
        <dbReference type="ARBA" id="ARBA00006924"/>
    </source>
</evidence>
<dbReference type="GO" id="GO:0046872">
    <property type="term" value="F:metal ion binding"/>
    <property type="evidence" value="ECO:0007669"/>
    <property type="project" value="UniProtKB-KW"/>
</dbReference>
<keyword evidence="3" id="KW-0520">NAD</keyword>
<evidence type="ECO:0000313" key="6">
    <source>
        <dbReference type="EMBL" id="KAF2258993.1"/>
    </source>
</evidence>
<dbReference type="Gene3D" id="3.40.50.1220">
    <property type="entry name" value="TPP-binding domain"/>
    <property type="match status" value="1"/>
</dbReference>
<comment type="similarity">
    <text evidence="1">Belongs to the sirtuin family. Class I subfamily.</text>
</comment>
<accession>A0A9P4K1J4</accession>
<feature type="active site" description="Proton acceptor" evidence="4">
    <location>
        <position position="140"/>
    </location>
</feature>
<dbReference type="Gene3D" id="3.30.1600.10">
    <property type="entry name" value="SIR2/SIRT2 'Small Domain"/>
    <property type="match status" value="1"/>
</dbReference>
<reference evidence="7" key="1">
    <citation type="journal article" date="2020" name="Stud. Mycol.">
        <title>101 Dothideomycetes genomes: A test case for predicting lifestyles and emergence of pathogens.</title>
        <authorList>
            <person name="Haridas S."/>
            <person name="Albert R."/>
            <person name="Binder M."/>
            <person name="Bloem J."/>
            <person name="LaButti K."/>
            <person name="Salamov A."/>
            <person name="Andreopoulos B."/>
            <person name="Baker S."/>
            <person name="Barry K."/>
            <person name="Bills G."/>
            <person name="Bluhm B."/>
            <person name="Cannon C."/>
            <person name="Castanera R."/>
            <person name="Culley D."/>
            <person name="Daum C."/>
            <person name="Ezra D."/>
            <person name="Gonzalez J."/>
            <person name="Henrissat B."/>
            <person name="Kuo A."/>
            <person name="Liang C."/>
            <person name="Lipzen A."/>
            <person name="Lutzoni F."/>
            <person name="Magnuson J."/>
            <person name="Mondo S."/>
            <person name="Nolan M."/>
            <person name="Ohm R."/>
            <person name="Pangilinan J."/>
            <person name="Park H.-J."/>
            <person name="Ramirez L."/>
            <person name="Alfaro M."/>
            <person name="Sun H."/>
            <person name="Tritt A."/>
            <person name="Yoshinaga Y."/>
            <person name="Zwiers L.-H."/>
            <person name="Turgeon B."/>
            <person name="Goodwin S."/>
            <person name="Spatafora J."/>
            <person name="Crous P."/>
            <person name="Grigoriev I."/>
        </authorList>
    </citation>
    <scope>NUCLEOTIDE SEQUENCE [LARGE SCALE GENOMIC DNA]</scope>
    <source>
        <strain evidence="7">CBS 304.66</strain>
    </source>
</reference>
<feature type="domain" description="Deacetylase sirtuin-type" evidence="5">
    <location>
        <begin position="17"/>
        <end position="290"/>
    </location>
</feature>
<dbReference type="PROSITE" id="PS50305">
    <property type="entry name" value="SIRTUIN"/>
    <property type="match status" value="1"/>
</dbReference>
<organism evidence="6 7">
    <name type="scientific">Lojkania enalia</name>
    <dbReference type="NCBI Taxonomy" id="147567"/>
    <lineage>
        <taxon>Eukaryota</taxon>
        <taxon>Fungi</taxon>
        <taxon>Dikarya</taxon>
        <taxon>Ascomycota</taxon>
        <taxon>Pezizomycotina</taxon>
        <taxon>Dothideomycetes</taxon>
        <taxon>Pleosporomycetidae</taxon>
        <taxon>Pleosporales</taxon>
        <taxon>Pleosporales incertae sedis</taxon>
        <taxon>Lojkania</taxon>
    </lineage>
</organism>
<dbReference type="InterPro" id="IPR026591">
    <property type="entry name" value="Sirtuin_cat_small_dom_sf"/>
</dbReference>
<sequence>MSVPDYSAVVSATGFLRPRASRSIASFQEHIVTSHRILALLGAGLSAPSGLPTFRGAGGLWRTYGVKQLATPAAFKEDPALVWTFFLDRIKAAREATPNKAHDALAELARRKDGFLTISMNIDGLSGRVNHPPSRIYYLHGNLFDVKCSRCNIFLRDTDAKAVTEPLHRLSGGISIQALNVPHCPSCEVGLLRPAVFWFTEALDSNTLRSIHSWIEEKPSIDTMLVIGTSAEVYPATAYIEAARKKGARVAVVNIEQEDPGLFALEEQDWYLQGDAAQVIPEMLKPVIGELPS</sequence>
<dbReference type="PANTHER" id="PTHR11085">
    <property type="entry name" value="NAD-DEPENDENT PROTEIN DEACYLASE SIRTUIN-5, MITOCHONDRIAL-RELATED"/>
    <property type="match status" value="1"/>
</dbReference>
<feature type="binding site" evidence="4">
    <location>
        <position position="187"/>
    </location>
    <ligand>
        <name>Zn(2+)</name>
        <dbReference type="ChEBI" id="CHEBI:29105"/>
    </ligand>
</feature>